<dbReference type="EMBL" id="AP022581">
    <property type="protein sequence ID" value="BBX98170.1"/>
    <property type="molecule type" value="Genomic_DNA"/>
</dbReference>
<reference evidence="1 2" key="1">
    <citation type="journal article" date="2019" name="Emerg. Microbes Infect.">
        <title>Comprehensive subspecies identification of 175 nontuberculous mycobacteria species based on 7547 genomic profiles.</title>
        <authorList>
            <person name="Matsumoto Y."/>
            <person name="Kinjo T."/>
            <person name="Motooka D."/>
            <person name="Nabeya D."/>
            <person name="Jung N."/>
            <person name="Uechi K."/>
            <person name="Horii T."/>
            <person name="Iida T."/>
            <person name="Fujita J."/>
            <person name="Nakamura S."/>
        </authorList>
    </citation>
    <scope>NUCLEOTIDE SEQUENCE [LARGE SCALE GENOMIC DNA]</scope>
    <source>
        <strain evidence="1 2">JCM 15657</strain>
    </source>
</reference>
<evidence type="ECO:0000313" key="2">
    <source>
        <dbReference type="Proteomes" id="UP000466396"/>
    </source>
</evidence>
<accession>A0A1X1Y056</accession>
<sequence length="66" mass="7317">MDFGVSFVSYDRGTNVDRHPHTNALGSAPIRWTGYPIPLHNWLTNRLLLGSAIFALARGKQPLAVE</sequence>
<gene>
    <name evidence="1" type="ORF">MLAC_34640</name>
</gene>
<evidence type="ECO:0000313" key="1">
    <source>
        <dbReference type="EMBL" id="BBX98170.1"/>
    </source>
</evidence>
<proteinExistence type="predicted"/>
<organism evidence="1 2">
    <name type="scientific">Mycobacterium lacus</name>
    <dbReference type="NCBI Taxonomy" id="169765"/>
    <lineage>
        <taxon>Bacteria</taxon>
        <taxon>Bacillati</taxon>
        <taxon>Actinomycetota</taxon>
        <taxon>Actinomycetes</taxon>
        <taxon>Mycobacteriales</taxon>
        <taxon>Mycobacteriaceae</taxon>
        <taxon>Mycobacterium</taxon>
    </lineage>
</organism>
<dbReference type="AlphaFoldDB" id="A0A1X1Y056"/>
<dbReference type="Proteomes" id="UP000466396">
    <property type="component" value="Chromosome"/>
</dbReference>
<protein>
    <submittedName>
        <fullName evidence="1">Uncharacterized protein</fullName>
    </submittedName>
</protein>
<dbReference type="KEGG" id="mlj:MLAC_34640"/>
<name>A0A1X1Y056_9MYCO</name>
<keyword evidence="2" id="KW-1185">Reference proteome</keyword>